<feature type="transmembrane region" description="Helical" evidence="1">
    <location>
        <begin position="164"/>
        <end position="185"/>
    </location>
</feature>
<accession>A0A4V3JRK8</accession>
<evidence type="ECO:0000256" key="1">
    <source>
        <dbReference type="SAM" id="Phobius"/>
    </source>
</evidence>
<feature type="transmembrane region" description="Helical" evidence="1">
    <location>
        <begin position="40"/>
        <end position="63"/>
    </location>
</feature>
<feature type="transmembrane region" description="Helical" evidence="1">
    <location>
        <begin position="6"/>
        <end position="28"/>
    </location>
</feature>
<gene>
    <name evidence="2" type="ORF">EHQ64_12665</name>
</gene>
<feature type="transmembrane region" description="Helical" evidence="1">
    <location>
        <begin position="205"/>
        <end position="225"/>
    </location>
</feature>
<protein>
    <submittedName>
        <fullName evidence="2">Uncharacterized protein</fullName>
    </submittedName>
</protein>
<keyword evidence="3" id="KW-1185">Reference proteome</keyword>
<name>A0A4V3JRK8_9LEPT</name>
<feature type="transmembrane region" description="Helical" evidence="1">
    <location>
        <begin position="69"/>
        <end position="91"/>
    </location>
</feature>
<dbReference type="EMBL" id="RQGF01000028">
    <property type="protein sequence ID" value="TGL60672.1"/>
    <property type="molecule type" value="Genomic_DNA"/>
</dbReference>
<evidence type="ECO:0000313" key="2">
    <source>
        <dbReference type="EMBL" id="TGL60672.1"/>
    </source>
</evidence>
<evidence type="ECO:0000313" key="3">
    <source>
        <dbReference type="Proteomes" id="UP000297762"/>
    </source>
</evidence>
<feature type="transmembrane region" description="Helical" evidence="1">
    <location>
        <begin position="103"/>
        <end position="126"/>
    </location>
</feature>
<keyword evidence="1" id="KW-0812">Transmembrane</keyword>
<dbReference type="Proteomes" id="UP000297762">
    <property type="component" value="Unassembled WGS sequence"/>
</dbReference>
<dbReference type="RefSeq" id="WP_135649842.1">
    <property type="nucleotide sequence ID" value="NZ_RQGF01000028.1"/>
</dbReference>
<dbReference type="AlphaFoldDB" id="A0A4V3JRK8"/>
<feature type="transmembrane region" description="Helical" evidence="1">
    <location>
        <begin position="132"/>
        <end position="152"/>
    </location>
</feature>
<sequence length="232" mass="26281">MSGHLPPLVPIVFGSTVFAILGYFFSLVFSTRKSWLGSLFILLVLASWLVLQTVLSISGFYLVTDTFPPRFLCMVLPPLLFLILLFLLPAGRDWIDKIPPESLVYLHLSRIPVELVLYWLAMYGWLPIHMTFVGWNFDILVGLTAPIIAYLILNKPSGSKNLILLWNIIGLIFLFNIVFLGILSAPGPFQKLSFETPNKAVLQFPYVWLPSFVVPSVLFAHIVSIRKRFLTN</sequence>
<dbReference type="OrthoDB" id="324053at2"/>
<reference evidence="2" key="1">
    <citation type="journal article" date="2019" name="PLoS Negl. Trop. Dis.">
        <title>Revisiting the worldwide diversity of Leptospira species in the environment.</title>
        <authorList>
            <person name="Vincent A.T."/>
            <person name="Schiettekatte O."/>
            <person name="Bourhy P."/>
            <person name="Veyrier F.J."/>
            <person name="Picardeau M."/>
        </authorList>
    </citation>
    <scope>NUCLEOTIDE SEQUENCE [LARGE SCALE GENOMIC DNA]</scope>
    <source>
        <strain evidence="2">201702455</strain>
    </source>
</reference>
<proteinExistence type="predicted"/>
<keyword evidence="1" id="KW-0472">Membrane</keyword>
<organism evidence="2 3">
    <name type="scientific">Leptospira sarikeiensis</name>
    <dbReference type="NCBI Taxonomy" id="2484943"/>
    <lineage>
        <taxon>Bacteria</taxon>
        <taxon>Pseudomonadati</taxon>
        <taxon>Spirochaetota</taxon>
        <taxon>Spirochaetia</taxon>
        <taxon>Leptospirales</taxon>
        <taxon>Leptospiraceae</taxon>
        <taxon>Leptospira</taxon>
    </lineage>
</organism>
<comment type="caution">
    <text evidence="2">The sequence shown here is derived from an EMBL/GenBank/DDBJ whole genome shotgun (WGS) entry which is preliminary data.</text>
</comment>
<keyword evidence="1" id="KW-1133">Transmembrane helix</keyword>